<keyword evidence="11" id="KW-1185">Reference proteome</keyword>
<comment type="catalytic activity">
    <reaction evidence="8">
        <text>an all-trans-polyprenyl diphosphate + 1,4-dihydroxy-2-naphthoate + H(+) = a 2-demethylmenaquinol + CO2 + diphosphate</text>
        <dbReference type="Rhea" id="RHEA:26478"/>
        <dbReference type="Rhea" id="RHEA-COMP:9563"/>
        <dbReference type="Rhea" id="RHEA-COMP:9564"/>
        <dbReference type="ChEBI" id="CHEBI:11173"/>
        <dbReference type="ChEBI" id="CHEBI:15378"/>
        <dbReference type="ChEBI" id="CHEBI:16526"/>
        <dbReference type="ChEBI" id="CHEBI:33019"/>
        <dbReference type="ChEBI" id="CHEBI:55437"/>
        <dbReference type="ChEBI" id="CHEBI:58914"/>
        <dbReference type="EC" id="2.5.1.74"/>
    </reaction>
</comment>
<dbReference type="GO" id="GO:0042371">
    <property type="term" value="P:vitamin K biosynthetic process"/>
    <property type="evidence" value="ECO:0007669"/>
    <property type="project" value="TreeGrafter"/>
</dbReference>
<dbReference type="InterPro" id="IPR004657">
    <property type="entry name" value="MenA"/>
</dbReference>
<sequence>MATSTEWVQGARPRTLPAAVSPVLVGTGAAAAVDAVHLGRALLALIVAVALQVGVNFANDYSDGIRGTDDDRVGPFRLVGSGSAAAQRVKLAAWLSFAVAGVTGLTLITLTEQWWLLGVGGLAVAAAWFYTGGTRPYGYRGLGEIAVFVFFGLVAVMGTTYVQAERLTASSFVAAVAVGSLACALLLVNNIRDAPQDAAAGKRTLAVFLGEQRSRVLFAALMSVPFVLVLALTVTKGPWLAIALLALPLAWRTVAPVLRGERGVLLIPVLQKTGLTGLVFAILLTIGLSLS</sequence>
<gene>
    <name evidence="8" type="primary">menA</name>
    <name evidence="10" type="ORF">F7O44_11500</name>
</gene>
<accession>A0A7K3M326</accession>
<evidence type="ECO:0000256" key="5">
    <source>
        <dbReference type="ARBA" id="ARBA00022692"/>
    </source>
</evidence>
<dbReference type="PANTHER" id="PTHR13929:SF0">
    <property type="entry name" value="UBIA PRENYLTRANSFERASE DOMAIN-CONTAINING PROTEIN 1"/>
    <property type="match status" value="1"/>
</dbReference>
<reference evidence="10 11" key="1">
    <citation type="submission" date="2019-11" db="EMBL/GenBank/DDBJ databases">
        <authorList>
            <person name="Li X.-J."/>
            <person name="Feng X.-M."/>
        </authorList>
    </citation>
    <scope>NUCLEOTIDE SEQUENCE [LARGE SCALE GENOMIC DNA]</scope>
    <source>
        <strain evidence="10 11">XMNu-373</strain>
    </source>
</reference>
<comment type="similarity">
    <text evidence="8">Belongs to the MenA family. Type 1 subfamily.</text>
</comment>
<dbReference type="NCBIfam" id="TIGR00751">
    <property type="entry name" value="menA"/>
    <property type="match status" value="1"/>
</dbReference>
<organism evidence="10 11">
    <name type="scientific">Phytoactinopolyspora mesophila</name>
    <dbReference type="NCBI Taxonomy" id="2650750"/>
    <lineage>
        <taxon>Bacteria</taxon>
        <taxon>Bacillati</taxon>
        <taxon>Actinomycetota</taxon>
        <taxon>Actinomycetes</taxon>
        <taxon>Jiangellales</taxon>
        <taxon>Jiangellaceae</taxon>
        <taxon>Phytoactinopolyspora</taxon>
    </lineage>
</organism>
<dbReference type="InterPro" id="IPR000537">
    <property type="entry name" value="UbiA_prenyltransferase"/>
</dbReference>
<proteinExistence type="inferred from homology"/>
<keyword evidence="7 8" id="KW-0472">Membrane</keyword>
<dbReference type="GO" id="GO:0046428">
    <property type="term" value="F:1,4-dihydroxy-2-naphthoate polyprenyltransferase activity"/>
    <property type="evidence" value="ECO:0007669"/>
    <property type="project" value="UniProtKB-UniRule"/>
</dbReference>
<evidence type="ECO:0000256" key="7">
    <source>
        <dbReference type="ARBA" id="ARBA00023136"/>
    </source>
</evidence>
<dbReference type="RefSeq" id="WP_162450372.1">
    <property type="nucleotide sequence ID" value="NZ_WLZY01000003.1"/>
</dbReference>
<dbReference type="EC" id="2.5.1.74" evidence="8 9"/>
<feature type="transmembrane region" description="Helical" evidence="8">
    <location>
        <begin position="270"/>
        <end position="290"/>
    </location>
</feature>
<feature type="transmembrane region" description="Helical" evidence="8">
    <location>
        <begin position="216"/>
        <end position="233"/>
    </location>
</feature>
<evidence type="ECO:0000256" key="3">
    <source>
        <dbReference type="ARBA" id="ARBA00022475"/>
    </source>
</evidence>
<feature type="transmembrane region" description="Helical" evidence="8">
    <location>
        <begin position="41"/>
        <end position="58"/>
    </location>
</feature>
<dbReference type="PIRSF" id="PIRSF005355">
    <property type="entry name" value="UBIAD1"/>
    <property type="match status" value="1"/>
</dbReference>
<keyword evidence="2 8" id="KW-0474">Menaquinone biosynthesis</keyword>
<dbReference type="UniPathway" id="UPA00079">
    <property type="reaction ID" value="UER00168"/>
</dbReference>
<comment type="pathway">
    <text evidence="8">Quinol/quinone metabolism; menaquinone biosynthesis; menaquinol from 1,4-dihydroxy-2-naphthoate: step 1/2.</text>
</comment>
<evidence type="ECO:0000256" key="9">
    <source>
        <dbReference type="NCBIfam" id="TIGR00751"/>
    </source>
</evidence>
<feature type="transmembrane region" description="Helical" evidence="8">
    <location>
        <begin position="145"/>
        <end position="163"/>
    </location>
</feature>
<name>A0A7K3M326_9ACTN</name>
<dbReference type="GO" id="GO:0005886">
    <property type="term" value="C:plasma membrane"/>
    <property type="evidence" value="ECO:0007669"/>
    <property type="project" value="UniProtKB-SubCell"/>
</dbReference>
<keyword evidence="5 8" id="KW-0812">Transmembrane</keyword>
<evidence type="ECO:0000256" key="1">
    <source>
        <dbReference type="ARBA" id="ARBA00004141"/>
    </source>
</evidence>
<feature type="transmembrane region" description="Helical" evidence="8">
    <location>
        <begin position="91"/>
        <end position="108"/>
    </location>
</feature>
<dbReference type="AlphaFoldDB" id="A0A7K3M326"/>
<dbReference type="InterPro" id="IPR044878">
    <property type="entry name" value="UbiA_sf"/>
</dbReference>
<evidence type="ECO:0000256" key="6">
    <source>
        <dbReference type="ARBA" id="ARBA00022989"/>
    </source>
</evidence>
<dbReference type="Proteomes" id="UP000460435">
    <property type="component" value="Unassembled WGS sequence"/>
</dbReference>
<dbReference type="EMBL" id="WLZY01000003">
    <property type="protein sequence ID" value="NDL57699.1"/>
    <property type="molecule type" value="Genomic_DNA"/>
</dbReference>
<evidence type="ECO:0000256" key="4">
    <source>
        <dbReference type="ARBA" id="ARBA00022679"/>
    </source>
</evidence>
<dbReference type="NCBIfam" id="NF004751">
    <property type="entry name" value="PRK06080.1-3"/>
    <property type="match status" value="1"/>
</dbReference>
<dbReference type="PANTHER" id="PTHR13929">
    <property type="entry name" value="1,4-DIHYDROXY-2-NAPHTHOATE OCTAPRENYLTRANSFERASE"/>
    <property type="match status" value="1"/>
</dbReference>
<dbReference type="InterPro" id="IPR026046">
    <property type="entry name" value="UBIAD1"/>
</dbReference>
<dbReference type="HAMAP" id="MF_01937">
    <property type="entry name" value="MenA_1"/>
    <property type="match status" value="1"/>
</dbReference>
<keyword evidence="6 8" id="KW-1133">Transmembrane helix</keyword>
<comment type="function">
    <text evidence="8">Conversion of 1,4-dihydroxy-2-naphthoate (DHNA) to demethylmenaquinone (DMK).</text>
</comment>
<evidence type="ECO:0000313" key="10">
    <source>
        <dbReference type="EMBL" id="NDL57699.1"/>
    </source>
</evidence>
<evidence type="ECO:0000313" key="11">
    <source>
        <dbReference type="Proteomes" id="UP000460435"/>
    </source>
</evidence>
<evidence type="ECO:0000256" key="2">
    <source>
        <dbReference type="ARBA" id="ARBA00022428"/>
    </source>
</evidence>
<feature type="transmembrane region" description="Helical" evidence="8">
    <location>
        <begin position="114"/>
        <end position="133"/>
    </location>
</feature>
<protein>
    <recommendedName>
        <fullName evidence="8 9">1,4-dihydroxy-2-naphthoate octaprenyltransferase</fullName>
        <shortName evidence="8">DHNA-octaprenyltransferase</shortName>
        <ecNumber evidence="8 9">2.5.1.74</ecNumber>
    </recommendedName>
</protein>
<keyword evidence="4 8" id="KW-0808">Transferase</keyword>
<dbReference type="CDD" id="cd13962">
    <property type="entry name" value="PT_UbiA_UBIAD1"/>
    <property type="match status" value="1"/>
</dbReference>
<dbReference type="Pfam" id="PF01040">
    <property type="entry name" value="UbiA"/>
    <property type="match status" value="1"/>
</dbReference>
<comment type="caution">
    <text evidence="10">The sequence shown here is derived from an EMBL/GenBank/DDBJ whole genome shotgun (WGS) entry which is preliminary data.</text>
</comment>
<dbReference type="GO" id="GO:0009234">
    <property type="term" value="P:menaquinone biosynthetic process"/>
    <property type="evidence" value="ECO:0007669"/>
    <property type="project" value="UniProtKB-UniRule"/>
</dbReference>
<keyword evidence="3 8" id="KW-1003">Cell membrane</keyword>
<comment type="subcellular location">
    <subcellularLocation>
        <location evidence="8">Cell membrane</location>
        <topology evidence="8">Multi-pass membrane protein</topology>
    </subcellularLocation>
    <subcellularLocation>
        <location evidence="1">Membrane</location>
        <topology evidence="1">Multi-pass membrane protein</topology>
    </subcellularLocation>
</comment>
<dbReference type="Gene3D" id="1.10.357.140">
    <property type="entry name" value="UbiA prenyltransferase"/>
    <property type="match status" value="1"/>
</dbReference>
<feature type="transmembrane region" description="Helical" evidence="8">
    <location>
        <begin position="169"/>
        <end position="188"/>
    </location>
</feature>
<evidence type="ECO:0000256" key="8">
    <source>
        <dbReference type="HAMAP-Rule" id="MF_01937"/>
    </source>
</evidence>
<feature type="transmembrane region" description="Helical" evidence="8">
    <location>
        <begin position="239"/>
        <end position="258"/>
    </location>
</feature>